<evidence type="ECO:0000313" key="6">
    <source>
        <dbReference type="EMBL" id="MFC3114937.1"/>
    </source>
</evidence>
<keyword evidence="5" id="KW-0406">Ion transport</keyword>
<proteinExistence type="inferred from homology"/>
<keyword evidence="7" id="KW-1185">Reference proteome</keyword>
<dbReference type="PANTHER" id="PTHR42953">
    <property type="entry name" value="HIGH-AFFINITY ZINC UPTAKE SYSTEM PROTEIN ZNUA-RELATED"/>
    <property type="match status" value="1"/>
</dbReference>
<dbReference type="RefSeq" id="WP_378116727.1">
    <property type="nucleotide sequence ID" value="NZ_JBHRTF010000002.1"/>
</dbReference>
<protein>
    <recommendedName>
        <fullName evidence="2">High-affinity zinc uptake system protein ZnuA</fullName>
    </recommendedName>
</protein>
<accession>A0ABV7FFP2</accession>
<keyword evidence="5" id="KW-0862">Zinc</keyword>
<dbReference type="Proteomes" id="UP001595555">
    <property type="component" value="Unassembled WGS sequence"/>
</dbReference>
<evidence type="ECO:0000256" key="5">
    <source>
        <dbReference type="ARBA" id="ARBA00022906"/>
    </source>
</evidence>
<dbReference type="SUPFAM" id="SSF53807">
    <property type="entry name" value="Helical backbone' metal receptor"/>
    <property type="match status" value="1"/>
</dbReference>
<evidence type="ECO:0000256" key="3">
    <source>
        <dbReference type="ARBA" id="ARBA00022448"/>
    </source>
</evidence>
<keyword evidence="5" id="KW-0864">Zinc transport</keyword>
<evidence type="ECO:0000313" key="7">
    <source>
        <dbReference type="Proteomes" id="UP001595555"/>
    </source>
</evidence>
<dbReference type="InterPro" id="IPR006127">
    <property type="entry name" value="ZnuA-like"/>
</dbReference>
<sequence length="318" mass="35331">MGSPRLDLILRPAYRFGVLLLVLSILSLCITAKHAVAKPQVLASIKPLALIAREVAGDLAQVDTLLPVTASAHDYPLKMSDHRRLQDADLVLWVGAELESFLARPLAKLPAHKVMTSYQLEALFWPEMSEHDHQHTSQDQHQHAGRDPHIWLDPRNAAVIARELALRLGALEPAAAAQFTHNAERFSASLLALDARLAGQLAPVKELGFAVYHEGYSHFVSHYGLHQLAYFTLVPERRPGAKHLQELRSVLAREGVCLFLEPYHNTQSLEDMARKMNLRLGWLDAIGTEAISSYQLLMENLGQSFLTCLADTAARTGR</sequence>
<keyword evidence="3" id="KW-0813">Transport</keyword>
<dbReference type="EMBL" id="JBHRTF010000002">
    <property type="protein sequence ID" value="MFC3114937.1"/>
    <property type="molecule type" value="Genomic_DNA"/>
</dbReference>
<keyword evidence="4" id="KW-0732">Signal</keyword>
<dbReference type="Gene3D" id="3.40.50.1980">
    <property type="entry name" value="Nitrogenase molybdenum iron protein domain"/>
    <property type="match status" value="2"/>
</dbReference>
<evidence type="ECO:0000256" key="2">
    <source>
        <dbReference type="ARBA" id="ARBA00015915"/>
    </source>
</evidence>
<evidence type="ECO:0000256" key="4">
    <source>
        <dbReference type="ARBA" id="ARBA00022729"/>
    </source>
</evidence>
<evidence type="ECO:0000256" key="1">
    <source>
        <dbReference type="ARBA" id="ARBA00011028"/>
    </source>
</evidence>
<reference evidence="7" key="1">
    <citation type="journal article" date="2019" name="Int. J. Syst. Evol. Microbiol.">
        <title>The Global Catalogue of Microorganisms (GCM) 10K type strain sequencing project: providing services to taxonomists for standard genome sequencing and annotation.</title>
        <authorList>
            <consortium name="The Broad Institute Genomics Platform"/>
            <consortium name="The Broad Institute Genome Sequencing Center for Infectious Disease"/>
            <person name="Wu L."/>
            <person name="Ma J."/>
        </authorList>
    </citation>
    <scope>NUCLEOTIDE SEQUENCE [LARGE SCALE GENOMIC DNA]</scope>
    <source>
        <strain evidence="7">KCTC 52237</strain>
    </source>
</reference>
<organism evidence="6 7">
    <name type="scientific">Cellvibrio fontiphilus</name>
    <dbReference type="NCBI Taxonomy" id="1815559"/>
    <lineage>
        <taxon>Bacteria</taxon>
        <taxon>Pseudomonadati</taxon>
        <taxon>Pseudomonadota</taxon>
        <taxon>Gammaproteobacteria</taxon>
        <taxon>Cellvibrionales</taxon>
        <taxon>Cellvibrionaceae</taxon>
        <taxon>Cellvibrio</taxon>
    </lineage>
</organism>
<dbReference type="Pfam" id="PF01297">
    <property type="entry name" value="ZnuA"/>
    <property type="match status" value="1"/>
</dbReference>
<comment type="similarity">
    <text evidence="1">Belongs to the bacterial solute-binding protein 9 family.</text>
</comment>
<dbReference type="PRINTS" id="PR00691">
    <property type="entry name" value="ADHESINB"/>
</dbReference>
<dbReference type="InterPro" id="IPR050492">
    <property type="entry name" value="Bact_metal-bind_prot9"/>
</dbReference>
<comment type="caution">
    <text evidence="6">The sequence shown here is derived from an EMBL/GenBank/DDBJ whole genome shotgun (WGS) entry which is preliminary data.</text>
</comment>
<dbReference type="InterPro" id="IPR006129">
    <property type="entry name" value="AdhesinB"/>
</dbReference>
<dbReference type="PANTHER" id="PTHR42953:SF3">
    <property type="entry name" value="HIGH-AFFINITY ZINC UPTAKE SYSTEM PROTEIN ZNUA"/>
    <property type="match status" value="1"/>
</dbReference>
<gene>
    <name evidence="6" type="ORF">ACFODX_05145</name>
</gene>
<name>A0ABV7FFP2_9GAMM</name>